<evidence type="ECO:0000313" key="1">
    <source>
        <dbReference type="EMBL" id="CAH2103625.1"/>
    </source>
</evidence>
<accession>A0AAU9V3I0</accession>
<sequence length="69" mass="8033">MLQTSGMPCYADHITRDALYRGRSNISREQVDECRNKLVSEIKSLLAKVSQWGQLNIVQFYPKKAQVYR</sequence>
<keyword evidence="2" id="KW-1185">Reference proteome</keyword>
<organism evidence="1 2">
    <name type="scientific">Euphydryas editha</name>
    <name type="common">Edith's checkerspot</name>
    <dbReference type="NCBI Taxonomy" id="104508"/>
    <lineage>
        <taxon>Eukaryota</taxon>
        <taxon>Metazoa</taxon>
        <taxon>Ecdysozoa</taxon>
        <taxon>Arthropoda</taxon>
        <taxon>Hexapoda</taxon>
        <taxon>Insecta</taxon>
        <taxon>Pterygota</taxon>
        <taxon>Neoptera</taxon>
        <taxon>Endopterygota</taxon>
        <taxon>Lepidoptera</taxon>
        <taxon>Glossata</taxon>
        <taxon>Ditrysia</taxon>
        <taxon>Papilionoidea</taxon>
        <taxon>Nymphalidae</taxon>
        <taxon>Nymphalinae</taxon>
        <taxon>Euphydryas</taxon>
    </lineage>
</organism>
<reference evidence="1" key="1">
    <citation type="submission" date="2022-03" db="EMBL/GenBank/DDBJ databases">
        <authorList>
            <person name="Tunstrom K."/>
        </authorList>
    </citation>
    <scope>NUCLEOTIDE SEQUENCE</scope>
</reference>
<gene>
    <name evidence="1" type="ORF">EEDITHA_LOCUS18107</name>
</gene>
<dbReference type="EMBL" id="CAKOGL010000026">
    <property type="protein sequence ID" value="CAH2103625.1"/>
    <property type="molecule type" value="Genomic_DNA"/>
</dbReference>
<evidence type="ECO:0000313" key="2">
    <source>
        <dbReference type="Proteomes" id="UP001153954"/>
    </source>
</evidence>
<name>A0AAU9V3I0_EUPED</name>
<dbReference type="Proteomes" id="UP001153954">
    <property type="component" value="Unassembled WGS sequence"/>
</dbReference>
<dbReference type="AlphaFoldDB" id="A0AAU9V3I0"/>
<comment type="caution">
    <text evidence="1">The sequence shown here is derived from an EMBL/GenBank/DDBJ whole genome shotgun (WGS) entry which is preliminary data.</text>
</comment>
<protein>
    <submittedName>
        <fullName evidence="1">Uncharacterized protein</fullName>
    </submittedName>
</protein>
<proteinExistence type="predicted"/>